<sequence>MIKTLNIGILMQADDNWMGGIIYIKNLVKSIAELPANKREHIKLYLFIGSNLKKSYYEELENLVEQIYITNCIKPSFLNRLLWKVGQSASWLRDRRLIKLLESKEIDFVYPVSIKWGIYWEFNCGWSTWIPDFQHKYLPSYFSAKEIKSRDKAFEYLSNNSLNIVFSSESALSDFAAFYPESKAQKFVLSFRTIPNQDWFENHLAPTLVQEKYNLPNKFFLVSNQFWIHKNHKLIIEALILLKRTNVKPVVVCTGKLYDSRFPKYGEEIKNSIEKNSLSDQFIILGLIPRWDQIQLMRRSLAVIQPSLFEGWSTVVEDARVLGKTILLSDISVHKEQNSPRAIFFQPDSSQELANHLELLTTKLMPGPDLISESEARTNNKIECQTYAEQFLNIVQTIVS</sequence>
<keyword evidence="2" id="KW-0808">Transferase</keyword>
<dbReference type="Proteomes" id="UP000316958">
    <property type="component" value="Unassembled WGS sequence"/>
</dbReference>
<gene>
    <name evidence="2" type="ORF">EWV57_21670</name>
</gene>
<dbReference type="SUPFAM" id="SSF53756">
    <property type="entry name" value="UDP-Glycosyltransferase/glycogen phosphorylase"/>
    <property type="match status" value="1"/>
</dbReference>
<dbReference type="PANTHER" id="PTHR46401">
    <property type="entry name" value="GLYCOSYLTRANSFERASE WBBK-RELATED"/>
    <property type="match status" value="1"/>
</dbReference>
<accession>A0A552FDU3</accession>
<reference evidence="2 3" key="1">
    <citation type="submission" date="2019-01" db="EMBL/GenBank/DDBJ databases">
        <title>Coherence of Microcystis species and biogeography revealed through population genomics.</title>
        <authorList>
            <person name="Perez-Carrascal O.M."/>
            <person name="Terrat Y."/>
            <person name="Giani A."/>
            <person name="Fortin N."/>
            <person name="Tromas N."/>
            <person name="Shapiro B.J."/>
        </authorList>
    </citation>
    <scope>NUCLEOTIDE SEQUENCE [LARGE SCALE GENOMIC DNA]</scope>
    <source>
        <strain evidence="2">Ma_QC_Ch_20071001_S25D</strain>
    </source>
</reference>
<dbReference type="EMBL" id="SFBE01000358">
    <property type="protein sequence ID" value="TRU44886.1"/>
    <property type="molecule type" value="Genomic_DNA"/>
</dbReference>
<evidence type="ECO:0000259" key="1">
    <source>
        <dbReference type="Pfam" id="PF00534"/>
    </source>
</evidence>
<dbReference type="Gene3D" id="3.40.50.2000">
    <property type="entry name" value="Glycogen Phosphorylase B"/>
    <property type="match status" value="1"/>
</dbReference>
<protein>
    <submittedName>
        <fullName evidence="2">Glycosyltransferase</fullName>
    </submittedName>
</protein>
<dbReference type="InterPro" id="IPR001296">
    <property type="entry name" value="Glyco_trans_1"/>
</dbReference>
<proteinExistence type="predicted"/>
<dbReference type="GO" id="GO:0016757">
    <property type="term" value="F:glycosyltransferase activity"/>
    <property type="evidence" value="ECO:0007669"/>
    <property type="project" value="InterPro"/>
</dbReference>
<dbReference type="CDD" id="cd03809">
    <property type="entry name" value="GT4_MtfB-like"/>
    <property type="match status" value="1"/>
</dbReference>
<name>A0A552FDU3_MICAE</name>
<dbReference type="PANTHER" id="PTHR46401:SF8">
    <property type="entry name" value="BLL6006 PROTEIN"/>
    <property type="match status" value="1"/>
</dbReference>
<evidence type="ECO:0000313" key="3">
    <source>
        <dbReference type="Proteomes" id="UP000316958"/>
    </source>
</evidence>
<organism evidence="2 3">
    <name type="scientific">Microcystis aeruginosa Ma_QC_Ch_20071001_S25D</name>
    <dbReference type="NCBI Taxonomy" id="2486250"/>
    <lineage>
        <taxon>Bacteria</taxon>
        <taxon>Bacillati</taxon>
        <taxon>Cyanobacteriota</taxon>
        <taxon>Cyanophyceae</taxon>
        <taxon>Oscillatoriophycideae</taxon>
        <taxon>Chroococcales</taxon>
        <taxon>Microcystaceae</taxon>
        <taxon>Microcystis</taxon>
    </lineage>
</organism>
<dbReference type="AlphaFoldDB" id="A0A552FDU3"/>
<comment type="caution">
    <text evidence="2">The sequence shown here is derived from an EMBL/GenBank/DDBJ whole genome shotgun (WGS) entry which is preliminary data.</text>
</comment>
<evidence type="ECO:0000313" key="2">
    <source>
        <dbReference type="EMBL" id="TRU44886.1"/>
    </source>
</evidence>
<feature type="domain" description="Glycosyl transferase family 1" evidence="1">
    <location>
        <begin position="215"/>
        <end position="360"/>
    </location>
</feature>
<dbReference type="Pfam" id="PF00534">
    <property type="entry name" value="Glycos_transf_1"/>
    <property type="match status" value="1"/>
</dbReference>